<accession>A0A8X6TNC0</accession>
<feature type="region of interest" description="Disordered" evidence="1">
    <location>
        <begin position="1"/>
        <end position="23"/>
    </location>
</feature>
<organism evidence="2 3">
    <name type="scientific">Nephila pilipes</name>
    <name type="common">Giant wood spider</name>
    <name type="synonym">Nephila maculata</name>
    <dbReference type="NCBI Taxonomy" id="299642"/>
    <lineage>
        <taxon>Eukaryota</taxon>
        <taxon>Metazoa</taxon>
        <taxon>Ecdysozoa</taxon>
        <taxon>Arthropoda</taxon>
        <taxon>Chelicerata</taxon>
        <taxon>Arachnida</taxon>
        <taxon>Araneae</taxon>
        <taxon>Araneomorphae</taxon>
        <taxon>Entelegynae</taxon>
        <taxon>Araneoidea</taxon>
        <taxon>Nephilidae</taxon>
        <taxon>Nephila</taxon>
    </lineage>
</organism>
<dbReference type="AlphaFoldDB" id="A0A8X6TNC0"/>
<feature type="compositionally biased region" description="Polar residues" evidence="1">
    <location>
        <begin position="1"/>
        <end position="11"/>
    </location>
</feature>
<reference evidence="2" key="1">
    <citation type="submission" date="2020-08" db="EMBL/GenBank/DDBJ databases">
        <title>Multicomponent nature underlies the extraordinary mechanical properties of spider dragline silk.</title>
        <authorList>
            <person name="Kono N."/>
            <person name="Nakamura H."/>
            <person name="Mori M."/>
            <person name="Yoshida Y."/>
            <person name="Ohtoshi R."/>
            <person name="Malay A.D."/>
            <person name="Moran D.A.P."/>
            <person name="Tomita M."/>
            <person name="Numata K."/>
            <person name="Arakawa K."/>
        </authorList>
    </citation>
    <scope>NUCLEOTIDE SEQUENCE</scope>
</reference>
<comment type="caution">
    <text evidence="2">The sequence shown here is derived from an EMBL/GenBank/DDBJ whole genome shotgun (WGS) entry which is preliminary data.</text>
</comment>
<evidence type="ECO:0000313" key="2">
    <source>
        <dbReference type="EMBL" id="GFT29344.1"/>
    </source>
</evidence>
<keyword evidence="3" id="KW-1185">Reference proteome</keyword>
<protein>
    <submittedName>
        <fullName evidence="2">Uncharacterized protein</fullName>
    </submittedName>
</protein>
<evidence type="ECO:0000313" key="3">
    <source>
        <dbReference type="Proteomes" id="UP000887013"/>
    </source>
</evidence>
<name>A0A8X6TNC0_NEPPI</name>
<dbReference type="EMBL" id="BMAW01107433">
    <property type="protein sequence ID" value="GFT29344.1"/>
    <property type="molecule type" value="Genomic_DNA"/>
</dbReference>
<evidence type="ECO:0000256" key="1">
    <source>
        <dbReference type="SAM" id="MobiDB-lite"/>
    </source>
</evidence>
<proteinExistence type="predicted"/>
<gene>
    <name evidence="2" type="ORF">NPIL_289141</name>
</gene>
<dbReference type="Proteomes" id="UP000887013">
    <property type="component" value="Unassembled WGS sequence"/>
</dbReference>
<sequence>MTQELQAQLGSTDEEKDISAKPFRGSLREEKEFEFGLEKLEILNKSKDILSSKNLLNISGQKVPIELDTDAKAIHSDPYY</sequence>